<dbReference type="AlphaFoldDB" id="A0A848B465"/>
<dbReference type="Pfam" id="PF02653">
    <property type="entry name" value="BPD_transp_2"/>
    <property type="match status" value="1"/>
</dbReference>
<dbReference type="EMBL" id="JABAFA010000017">
    <property type="protein sequence ID" value="NMD99039.1"/>
    <property type="molecule type" value="Genomic_DNA"/>
</dbReference>
<dbReference type="PANTHER" id="PTHR30482">
    <property type="entry name" value="HIGH-AFFINITY BRANCHED-CHAIN AMINO ACID TRANSPORT SYSTEM PERMEASE"/>
    <property type="match status" value="1"/>
</dbReference>
<dbReference type="InterPro" id="IPR043428">
    <property type="entry name" value="LivM-like"/>
</dbReference>
<comment type="caution">
    <text evidence="7">The sequence shown here is derived from an EMBL/GenBank/DDBJ whole genome shotgun (WGS) entry which is preliminary data.</text>
</comment>
<gene>
    <name evidence="7" type="primary">urtC</name>
    <name evidence="7" type="ORF">HF878_06030</name>
</gene>
<feature type="transmembrane region" description="Helical" evidence="6">
    <location>
        <begin position="140"/>
        <end position="163"/>
    </location>
</feature>
<sequence>MDIKYWLQDKKNLVFLALVAVLLAMPFVLSLFRLTLLGKFICYAIVALGIDLIWGYTGILSLGHGVFFGLGAYAMAMYLKLEACGSALPEFMVTGGLTSLPAFWKPFASFPLAMLAVAGLPLLLALIVGFATFKNRIKGVYFSILSQALAWAFVTIFIGMQAYTGGSNGITGFTTLLGIQLQNPMNLVSFYYFAVAMLVLVYIFCTWLMSRGIGKILIAIRDGENRTYFTGYDSSKYKTFIYCISAVITGVAGAIYVLFAGMISPKELDIAFSVEMVIWVAVGGRGTLIGAVIGALLVNAMKTGISETMPDMWLYFIGMLFVLVVLFMPKGLTGVFVKLYERGKERFPAVRLPFGRRRSASMRGKGAIS</sequence>
<feature type="transmembrane region" description="Helical" evidence="6">
    <location>
        <begin position="110"/>
        <end position="133"/>
    </location>
</feature>
<evidence type="ECO:0000313" key="8">
    <source>
        <dbReference type="Proteomes" id="UP000543804"/>
    </source>
</evidence>
<dbReference type="CDD" id="cd06581">
    <property type="entry name" value="TM_PBP1_LivM_like"/>
    <property type="match status" value="1"/>
</dbReference>
<evidence type="ECO:0000256" key="2">
    <source>
        <dbReference type="ARBA" id="ARBA00022475"/>
    </source>
</evidence>
<feature type="transmembrane region" description="Helical" evidence="6">
    <location>
        <begin position="12"/>
        <end position="32"/>
    </location>
</feature>
<keyword evidence="2" id="KW-1003">Cell membrane</keyword>
<feature type="transmembrane region" description="Helical" evidence="6">
    <location>
        <begin position="87"/>
        <end position="104"/>
    </location>
</feature>
<name>A0A848B465_9FIRM</name>
<dbReference type="NCBIfam" id="TIGR03408">
    <property type="entry name" value="urea_trans_UrtC"/>
    <property type="match status" value="1"/>
</dbReference>
<evidence type="ECO:0000256" key="3">
    <source>
        <dbReference type="ARBA" id="ARBA00022692"/>
    </source>
</evidence>
<keyword evidence="4 6" id="KW-1133">Transmembrane helix</keyword>
<feature type="transmembrane region" description="Helical" evidence="6">
    <location>
        <begin position="190"/>
        <end position="209"/>
    </location>
</feature>
<keyword evidence="3 6" id="KW-0812">Transmembrane</keyword>
<dbReference type="InterPro" id="IPR001851">
    <property type="entry name" value="ABC_transp_permease"/>
</dbReference>
<evidence type="ECO:0000256" key="5">
    <source>
        <dbReference type="ARBA" id="ARBA00023136"/>
    </source>
</evidence>
<comment type="subcellular location">
    <subcellularLocation>
        <location evidence="1">Cell membrane</location>
        <topology evidence="1">Multi-pass membrane protein</topology>
    </subcellularLocation>
</comment>
<evidence type="ECO:0000256" key="6">
    <source>
        <dbReference type="SAM" id="Phobius"/>
    </source>
</evidence>
<feature type="transmembrane region" description="Helical" evidence="6">
    <location>
        <begin position="312"/>
        <end position="329"/>
    </location>
</feature>
<evidence type="ECO:0000256" key="4">
    <source>
        <dbReference type="ARBA" id="ARBA00022989"/>
    </source>
</evidence>
<keyword evidence="5 6" id="KW-0472">Membrane</keyword>
<dbReference type="GO" id="GO:0015658">
    <property type="term" value="F:branched-chain amino acid transmembrane transporter activity"/>
    <property type="evidence" value="ECO:0007669"/>
    <property type="project" value="InterPro"/>
</dbReference>
<evidence type="ECO:0000256" key="1">
    <source>
        <dbReference type="ARBA" id="ARBA00004651"/>
    </source>
</evidence>
<accession>A0A848B465</accession>
<reference evidence="7 8" key="1">
    <citation type="submission" date="2020-04" db="EMBL/GenBank/DDBJ databases">
        <authorList>
            <person name="Hitch T.C.A."/>
            <person name="Wylensek D."/>
            <person name="Clavel T."/>
        </authorList>
    </citation>
    <scope>NUCLEOTIDE SEQUENCE [LARGE SCALE GENOMIC DNA]</scope>
    <source>
        <strain evidence="7 8">PG-130-P53-12</strain>
    </source>
</reference>
<dbReference type="GO" id="GO:0005886">
    <property type="term" value="C:plasma membrane"/>
    <property type="evidence" value="ECO:0007669"/>
    <property type="project" value="UniProtKB-SubCell"/>
</dbReference>
<protein>
    <submittedName>
        <fullName evidence="7">Urea ABC transporter permease subunit UrtC</fullName>
    </submittedName>
</protein>
<feature type="transmembrane region" description="Helical" evidence="6">
    <location>
        <begin position="52"/>
        <end position="75"/>
    </location>
</feature>
<dbReference type="PANTHER" id="PTHR30482:SF4">
    <property type="entry name" value="SLR1201 PROTEIN"/>
    <property type="match status" value="1"/>
</dbReference>
<feature type="transmembrane region" description="Helical" evidence="6">
    <location>
        <begin position="276"/>
        <end position="300"/>
    </location>
</feature>
<dbReference type="RefSeq" id="WP_019542554.1">
    <property type="nucleotide sequence ID" value="NZ_JABAFA010000017.1"/>
</dbReference>
<dbReference type="Proteomes" id="UP000543804">
    <property type="component" value="Unassembled WGS sequence"/>
</dbReference>
<proteinExistence type="predicted"/>
<feature type="transmembrane region" description="Helical" evidence="6">
    <location>
        <begin position="240"/>
        <end position="264"/>
    </location>
</feature>
<dbReference type="InterPro" id="IPR017778">
    <property type="entry name" value="ABC_transptr_urea_perm_UrtC"/>
</dbReference>
<evidence type="ECO:0000313" key="7">
    <source>
        <dbReference type="EMBL" id="NMD99039.1"/>
    </source>
</evidence>
<keyword evidence="8" id="KW-1185">Reference proteome</keyword>
<organism evidence="7 8">
    <name type="scientific">Selenomonas bovis</name>
    <dbReference type="NCBI Taxonomy" id="416586"/>
    <lineage>
        <taxon>Bacteria</taxon>
        <taxon>Bacillati</taxon>
        <taxon>Bacillota</taxon>
        <taxon>Negativicutes</taxon>
        <taxon>Selenomonadales</taxon>
        <taxon>Selenomonadaceae</taxon>
        <taxon>Selenomonas</taxon>
    </lineage>
</organism>